<dbReference type="InterPro" id="IPR052117">
    <property type="entry name" value="Cas10/Csm1_subtype-III-A"/>
</dbReference>
<dbReference type="GO" id="GO:0051607">
    <property type="term" value="P:defense response to virus"/>
    <property type="evidence" value="ECO:0007669"/>
    <property type="project" value="UniProtKB-KW"/>
</dbReference>
<dbReference type="GO" id="GO:0005524">
    <property type="term" value="F:ATP binding"/>
    <property type="evidence" value="ECO:0007669"/>
    <property type="project" value="UniProtKB-KW"/>
</dbReference>
<dbReference type="AlphaFoldDB" id="A0A075WIL0"/>
<dbReference type="Pfam" id="PF18211">
    <property type="entry name" value="Csm1_B"/>
    <property type="match status" value="1"/>
</dbReference>
<reference evidence="14 15" key="1">
    <citation type="submission" date="2013-07" db="EMBL/GenBank/DDBJ databases">
        <title>Genome of Archaeoglobus fulgidus.</title>
        <authorList>
            <person name="Fiebig A."/>
            <person name="Birkeland N.-K."/>
        </authorList>
    </citation>
    <scope>NUCLEOTIDE SEQUENCE [LARGE SCALE GENOMIC DNA]</scope>
    <source>
        <strain evidence="14 15">DSM 8774</strain>
    </source>
</reference>
<sequence length="811" mass="93493">MNIEAKLVALAGLLHDIGKFAQRAEWSKEKGTHEEFGYGFLRKYIEAKSHLPEIYKKLPLFARYHHQDELRNYGGDVKTKNLLHIVCQADNLSAAERKDAKDQKFGVENPLVSILSSVDLGKGDTKLMFYPLRAFTPNEFFYPLDNVSTSSTEYKQLFKEFEMEFEKVVERGFDFNYLQHLLEKYTTFIPAMISENNDVSLYDHLRTTSAIALCMYYYHMGEIEQDITGKIYDRKGKKFLLVGGDISGIQDFIYTITSKGALKYLRARSAFLELLVEDVVEEIIERLELTRANVIYAGGGRFYILAPNTGKAKAEIENVRQHVNRWLFDRFWGRLYFAIDYIELSGDELKEFKVNGDVLWSAINKKLKVKKLRKFIDDVPEAKFIENYLSGDECDICKASGIVLEENDGIKSCRACREFLEMGKELPKISGFVRVKGSGPDGSYYEMPFSKFYGYKKLDGFPKGSKVFVKNGYKVYDGFTSILYYVCDYASSDENGKIKDFDSFAKAAIGPQKLAVLRMDVDDLGKIFSVGLPEKEGTFSRIATLSRLLNHFFKNCLKLLVEGRLSDNLPDEIPRLSLRDHKNTKKEVVVVYSGGDDLFIVGAWDHVFELAFEINALFRKYVGGNPNITISAGYAIFDPKYPLYRMAEVTGKREEMAKEEGEKVCEIRGIEIKKKGRICLAERMTKEEKERTGFKTSYTWEEFERIWNTYVTKIYDIRDTKDEKSTLKVPRAVIRKILDARSEYVRNPDGFRWSYLLLYYLSRARYNGKERLVDILGDLAKRDVEKIRRGEPQDIFLIDVPLKLVDFAIRG</sequence>
<evidence type="ECO:0000313" key="15">
    <source>
        <dbReference type="Proteomes" id="UP000028501"/>
    </source>
</evidence>
<dbReference type="Pfam" id="PF22335">
    <property type="entry name" value="Cas10-Cmr2_palm2"/>
    <property type="match status" value="1"/>
</dbReference>
<evidence type="ECO:0000256" key="10">
    <source>
        <dbReference type="ARBA" id="ARBA00022840"/>
    </source>
</evidence>
<evidence type="ECO:0000256" key="2">
    <source>
        <dbReference type="ARBA" id="ARBA00005700"/>
    </source>
</evidence>
<dbReference type="GO" id="GO:0004519">
    <property type="term" value="F:endonuclease activity"/>
    <property type="evidence" value="ECO:0007669"/>
    <property type="project" value="UniProtKB-KW"/>
</dbReference>
<evidence type="ECO:0000259" key="13">
    <source>
        <dbReference type="PROSITE" id="PS50887"/>
    </source>
</evidence>
<dbReference type="SUPFAM" id="SSF109604">
    <property type="entry name" value="HD-domain/PDEase-like"/>
    <property type="match status" value="1"/>
</dbReference>
<proteinExistence type="inferred from homology"/>
<keyword evidence="5" id="KW-0540">Nuclease</keyword>
<dbReference type="Proteomes" id="UP000028501">
    <property type="component" value="Chromosome"/>
</dbReference>
<evidence type="ECO:0000256" key="4">
    <source>
        <dbReference type="ARBA" id="ARBA00022679"/>
    </source>
</evidence>
<evidence type="ECO:0000256" key="3">
    <source>
        <dbReference type="ARBA" id="ARBA00014333"/>
    </source>
</evidence>
<dbReference type="HOGENOM" id="CLU_017487_0_0_2"/>
<evidence type="ECO:0000256" key="7">
    <source>
        <dbReference type="ARBA" id="ARBA00022759"/>
    </source>
</evidence>
<keyword evidence="4" id="KW-0808">Transferase</keyword>
<evidence type="ECO:0000256" key="5">
    <source>
        <dbReference type="ARBA" id="ARBA00022722"/>
    </source>
</evidence>
<dbReference type="PROSITE" id="PS50887">
    <property type="entry name" value="GGDEF"/>
    <property type="match status" value="1"/>
</dbReference>
<evidence type="ECO:0000313" key="14">
    <source>
        <dbReference type="EMBL" id="AIG97428.1"/>
    </source>
</evidence>
<protein>
    <recommendedName>
        <fullName evidence="3">CRISPR system single-strand-specific deoxyribonuclease Cas10/Csm1 (subtype III-A)</fullName>
    </recommendedName>
    <alternativeName>
        <fullName evidence="12">Cyclic oligoadenylate synthase</fullName>
    </alternativeName>
</protein>
<dbReference type="InterPro" id="IPR054767">
    <property type="entry name" value="Cas10-Cmr2_palm2"/>
</dbReference>
<organism evidence="14 15">
    <name type="scientific">Archaeoglobus fulgidus DSM 8774</name>
    <dbReference type="NCBI Taxonomy" id="1344584"/>
    <lineage>
        <taxon>Archaea</taxon>
        <taxon>Methanobacteriati</taxon>
        <taxon>Methanobacteriota</taxon>
        <taxon>Archaeoglobi</taxon>
        <taxon>Archaeoglobales</taxon>
        <taxon>Archaeoglobaceae</taxon>
        <taxon>Archaeoglobus</taxon>
    </lineage>
</organism>
<keyword evidence="7" id="KW-0255">Endonuclease</keyword>
<dbReference type="GeneID" id="24794153"/>
<dbReference type="InterPro" id="IPR013408">
    <property type="entry name" value="Cas10/Csm1"/>
</dbReference>
<accession>A0A075WIL0</accession>
<dbReference type="InterPro" id="IPR006674">
    <property type="entry name" value="HD_domain"/>
</dbReference>
<name>A0A075WIL0_ARCFL</name>
<dbReference type="InterPro" id="IPR000160">
    <property type="entry name" value="GGDEF_dom"/>
</dbReference>
<dbReference type="PANTHER" id="PTHR36528:SF1">
    <property type="entry name" value="CRISPR SYSTEM SINGLE-STRAND-SPECIFIC DEOXYRIBONUCLEASE CAS10_CSM1 (SUBTYPE III-A)"/>
    <property type="match status" value="1"/>
</dbReference>
<keyword evidence="8" id="KW-0378">Hydrolase</keyword>
<keyword evidence="10" id="KW-0067">ATP-binding</keyword>
<dbReference type="InterPro" id="IPR041062">
    <property type="entry name" value="Csm1_B"/>
</dbReference>
<dbReference type="Pfam" id="PF01966">
    <property type="entry name" value="HD"/>
    <property type="match status" value="1"/>
</dbReference>
<dbReference type="Gene3D" id="1.10.3210.10">
    <property type="entry name" value="Hypothetical protein af1432"/>
    <property type="match status" value="1"/>
</dbReference>
<evidence type="ECO:0000256" key="8">
    <source>
        <dbReference type="ARBA" id="ARBA00022801"/>
    </source>
</evidence>
<dbReference type="NCBIfam" id="TIGR02578">
    <property type="entry name" value="cas_TM1811_Csm1"/>
    <property type="match status" value="1"/>
</dbReference>
<dbReference type="EMBL" id="CP006577">
    <property type="protein sequence ID" value="AIG97428.1"/>
    <property type="molecule type" value="Genomic_DNA"/>
</dbReference>
<dbReference type="CDD" id="cd09680">
    <property type="entry name" value="Cas10_III"/>
    <property type="match status" value="1"/>
</dbReference>
<evidence type="ECO:0000256" key="12">
    <source>
        <dbReference type="ARBA" id="ARBA00032922"/>
    </source>
</evidence>
<evidence type="ECO:0000256" key="1">
    <source>
        <dbReference type="ARBA" id="ARBA00001968"/>
    </source>
</evidence>
<dbReference type="RefSeq" id="WP_048095157.1">
    <property type="nucleotide sequence ID" value="NZ_CP006577.1"/>
</dbReference>
<comment type="similarity">
    <text evidence="2">Belongs to the CRISPR-associated Cas10/Csm1 family.</text>
</comment>
<dbReference type="InterPro" id="IPR043128">
    <property type="entry name" value="Rev_trsase/Diguanyl_cyclase"/>
</dbReference>
<comment type="cofactor">
    <cofactor evidence="1">
        <name>a divalent metal cation</name>
        <dbReference type="ChEBI" id="CHEBI:60240"/>
    </cofactor>
</comment>
<dbReference type="KEGG" id="afg:AFULGI_00006270"/>
<dbReference type="GO" id="GO:0004527">
    <property type="term" value="F:exonuclease activity"/>
    <property type="evidence" value="ECO:0007669"/>
    <property type="project" value="UniProtKB-KW"/>
</dbReference>
<keyword evidence="9" id="KW-0269">Exonuclease</keyword>
<keyword evidence="11" id="KW-0051">Antiviral defense</keyword>
<evidence type="ECO:0000256" key="11">
    <source>
        <dbReference type="ARBA" id="ARBA00023118"/>
    </source>
</evidence>
<gene>
    <name evidence="14" type="ORF">AFULGI_00006270</name>
</gene>
<dbReference type="Gene3D" id="3.30.70.270">
    <property type="match status" value="1"/>
</dbReference>
<keyword evidence="6" id="KW-0547">Nucleotide-binding</keyword>
<feature type="domain" description="GGDEF" evidence="13">
    <location>
        <begin position="512"/>
        <end position="670"/>
    </location>
</feature>
<dbReference type="GO" id="GO:0016740">
    <property type="term" value="F:transferase activity"/>
    <property type="evidence" value="ECO:0007669"/>
    <property type="project" value="UniProtKB-KW"/>
</dbReference>
<dbReference type="PANTHER" id="PTHR36528">
    <property type="entry name" value="CRISPR SYSTEM SINGLE-STRAND-SPECIFIC DEOXYRIBONUCLEASE CAS10/CSM1 (SUBTYPE III-A)"/>
    <property type="match status" value="1"/>
</dbReference>
<evidence type="ECO:0000256" key="6">
    <source>
        <dbReference type="ARBA" id="ARBA00022741"/>
    </source>
</evidence>
<evidence type="ECO:0000256" key="9">
    <source>
        <dbReference type="ARBA" id="ARBA00022839"/>
    </source>
</evidence>